<sequence length="298" mass="31992">MSSTSSGSAVHGDVTASPFTSAVHGKVPEGVDPITPNVARMYDYLLGGKNHWPADREAAEQLLKVAPWGREAARSNRVFLGRAVEAVTADGVRLFIDIGSGLPTQDNVHEVAQRVQPGASVVYVDIDPVVHVHARPILTGNDSTRVVQADVRDIDAIPDHPDVRKLIDFEQPIAVVMGALLHLLTDADDPADILDTLQEALPPGSALIFSYACTDDLEEGTIKEATSVYSGAAATMTARSSAGFRRLVGDEWTWREPGLVPVRGGRLDLDDKALLPDMAANFFGGVALPRRYQQREAA</sequence>
<dbReference type="RefSeq" id="WP_346101344.1">
    <property type="nucleotide sequence ID" value="NZ_BAAAMU010000003.1"/>
</dbReference>
<organism evidence="2 3">
    <name type="scientific">Nonomuraea maheshkhaliensis</name>
    <dbReference type="NCBI Taxonomy" id="419590"/>
    <lineage>
        <taxon>Bacteria</taxon>
        <taxon>Bacillati</taxon>
        <taxon>Actinomycetota</taxon>
        <taxon>Actinomycetes</taxon>
        <taxon>Streptosporangiales</taxon>
        <taxon>Streptosporangiaceae</taxon>
        <taxon>Nonomuraea</taxon>
    </lineage>
</organism>
<dbReference type="Proteomes" id="UP001500064">
    <property type="component" value="Unassembled WGS sequence"/>
</dbReference>
<protein>
    <submittedName>
        <fullName evidence="2">SAM-dependent methyltransferase</fullName>
    </submittedName>
</protein>
<dbReference type="CDD" id="cd02440">
    <property type="entry name" value="AdoMet_MTases"/>
    <property type="match status" value="1"/>
</dbReference>
<dbReference type="SUPFAM" id="SSF53335">
    <property type="entry name" value="S-adenosyl-L-methionine-dependent methyltransferases"/>
    <property type="match status" value="1"/>
</dbReference>
<dbReference type="PIRSF" id="PIRSF017393">
    <property type="entry name" value="MTase_SAV2177"/>
    <property type="match status" value="1"/>
</dbReference>
<dbReference type="GO" id="GO:0008168">
    <property type="term" value="F:methyltransferase activity"/>
    <property type="evidence" value="ECO:0007669"/>
    <property type="project" value="UniProtKB-KW"/>
</dbReference>
<name>A0ABP4QMU1_9ACTN</name>
<dbReference type="InterPro" id="IPR029063">
    <property type="entry name" value="SAM-dependent_MTases_sf"/>
</dbReference>
<dbReference type="Pfam" id="PF04672">
    <property type="entry name" value="Methyltransf_19"/>
    <property type="match status" value="1"/>
</dbReference>
<evidence type="ECO:0000313" key="2">
    <source>
        <dbReference type="EMBL" id="GAA1613142.1"/>
    </source>
</evidence>
<comment type="caution">
    <text evidence="2">The sequence shown here is derived from an EMBL/GenBank/DDBJ whole genome shotgun (WGS) entry which is preliminary data.</text>
</comment>
<gene>
    <name evidence="2" type="ORF">GCM10009733_006510</name>
</gene>
<dbReference type="InterPro" id="IPR006764">
    <property type="entry name" value="SAM_dep_MeTrfase_SAV2177_type"/>
</dbReference>
<dbReference type="GO" id="GO:0032259">
    <property type="term" value="P:methylation"/>
    <property type="evidence" value="ECO:0007669"/>
    <property type="project" value="UniProtKB-KW"/>
</dbReference>
<dbReference type="EMBL" id="BAAAMU010000003">
    <property type="protein sequence ID" value="GAA1613142.1"/>
    <property type="molecule type" value="Genomic_DNA"/>
</dbReference>
<proteinExistence type="predicted"/>
<keyword evidence="2" id="KW-0489">Methyltransferase</keyword>
<keyword evidence="2" id="KW-0808">Transferase</keyword>
<reference evidence="3" key="1">
    <citation type="journal article" date="2019" name="Int. J. Syst. Evol. Microbiol.">
        <title>The Global Catalogue of Microorganisms (GCM) 10K type strain sequencing project: providing services to taxonomists for standard genome sequencing and annotation.</title>
        <authorList>
            <consortium name="The Broad Institute Genomics Platform"/>
            <consortium name="The Broad Institute Genome Sequencing Center for Infectious Disease"/>
            <person name="Wu L."/>
            <person name="Ma J."/>
        </authorList>
    </citation>
    <scope>NUCLEOTIDE SEQUENCE [LARGE SCALE GENOMIC DNA]</scope>
    <source>
        <strain evidence="3">JCM 13929</strain>
    </source>
</reference>
<evidence type="ECO:0000256" key="1">
    <source>
        <dbReference type="SAM" id="MobiDB-lite"/>
    </source>
</evidence>
<accession>A0ABP4QMU1</accession>
<feature type="region of interest" description="Disordered" evidence="1">
    <location>
        <begin position="1"/>
        <end position="30"/>
    </location>
</feature>
<keyword evidence="3" id="KW-1185">Reference proteome</keyword>
<evidence type="ECO:0000313" key="3">
    <source>
        <dbReference type="Proteomes" id="UP001500064"/>
    </source>
</evidence>
<dbReference type="Gene3D" id="3.40.50.150">
    <property type="entry name" value="Vaccinia Virus protein VP39"/>
    <property type="match status" value="1"/>
</dbReference>